<dbReference type="RefSeq" id="WP_215658174.1">
    <property type="nucleotide sequence ID" value="NZ_JAHONW010000032.1"/>
</dbReference>
<evidence type="ECO:0000313" key="2">
    <source>
        <dbReference type="Proteomes" id="UP001199750"/>
    </source>
</evidence>
<protein>
    <submittedName>
        <fullName evidence="1">RloB family protein</fullName>
    </submittedName>
</protein>
<name>A0AAW5CJF8_9BACT</name>
<organism evidence="1 2">
    <name type="scientific">Odoribacter splanchnicus</name>
    <dbReference type="NCBI Taxonomy" id="28118"/>
    <lineage>
        <taxon>Bacteria</taxon>
        <taxon>Pseudomonadati</taxon>
        <taxon>Bacteroidota</taxon>
        <taxon>Bacteroidia</taxon>
        <taxon>Bacteroidales</taxon>
        <taxon>Odoribacteraceae</taxon>
        <taxon>Odoribacter</taxon>
    </lineage>
</organism>
<evidence type="ECO:0000313" key="1">
    <source>
        <dbReference type="EMBL" id="MCG4961427.1"/>
    </source>
</evidence>
<dbReference type="AlphaFoldDB" id="A0AAW5CJF8"/>
<dbReference type="Pfam" id="PF13707">
    <property type="entry name" value="RloB"/>
    <property type="match status" value="1"/>
</dbReference>
<sequence>MARKIKIDNSILKRRAYKKRSHEPVEAICKILIVCEGSKTEPNYFGEFNKKKRGLYVFDLEFSGGGISTKKVVEEAIELKKQADMKNDPYDRVWAVFDKDDFPDADFNAAILKAESNHIGCAWSNEAFELWYLLHFHNRVTPMSRTEYKNAISNAVNDSPFYKGKKEYVYKKNDPKNYSIMNKYGSQDSAIKNALAMERCYTGQSFATHNPCTKVHEIVLQLMGKDEKLNKEISEKMNQKLD</sequence>
<dbReference type="InterPro" id="IPR025591">
    <property type="entry name" value="RloB"/>
</dbReference>
<accession>A0AAW5CJF8</accession>
<proteinExistence type="predicted"/>
<gene>
    <name evidence="1" type="ORF">L0P03_16465</name>
</gene>
<dbReference type="EMBL" id="JAKNDN010000036">
    <property type="protein sequence ID" value="MCG4961427.1"/>
    <property type="molecule type" value="Genomic_DNA"/>
</dbReference>
<comment type="caution">
    <text evidence="1">The sequence shown here is derived from an EMBL/GenBank/DDBJ whole genome shotgun (WGS) entry which is preliminary data.</text>
</comment>
<reference evidence="1" key="1">
    <citation type="submission" date="2022-01" db="EMBL/GenBank/DDBJ databases">
        <title>Collection of gut derived symbiotic bacterial strains cultured from healthy donors.</title>
        <authorList>
            <person name="Lin H."/>
            <person name="Kohout C."/>
            <person name="Waligurski E."/>
            <person name="Pamer E.G."/>
        </authorList>
    </citation>
    <scope>NUCLEOTIDE SEQUENCE</scope>
    <source>
        <strain evidence="1">DFI.1.149</strain>
    </source>
</reference>
<dbReference type="Proteomes" id="UP001199750">
    <property type="component" value="Unassembled WGS sequence"/>
</dbReference>